<protein>
    <submittedName>
        <fullName evidence="1">XB-181</fullName>
    </submittedName>
</protein>
<dbReference type="Pfam" id="PF06851">
    <property type="entry name" value="DUF1247"/>
    <property type="match status" value="1"/>
</dbReference>
<sequence>MTTAAKQQFAADLRALIERVSANHKPDAKSRLGDVIQHMGRNNLLLQRKKDEDFNINERIDISDVTRDYLNLLQTEKLSTCRLCYHNDESLRCDFHKKYIFVKDSKLYYDEYVDFLNSEMGVISFIELYYTYLSVSSWKMVSLIMMRDLTGFSSLRELLAYYNYEFNEDVDTVPYETMDCE</sequence>
<name>Q80BT9_NPVST</name>
<organismHost>
    <name type="scientific">Lepidoptera</name>
    <name type="common">moths &amp; butterflies</name>
    <dbReference type="NCBI Taxonomy" id="7088"/>
</organismHost>
<organism evidence="1">
    <name type="scientific">Spodoptera litura multicapsid nucleopolyhedrovirus</name>
    <name type="common">SpltMNPV</name>
    <dbReference type="NCBI Taxonomy" id="46242"/>
    <lineage>
        <taxon>Viruses</taxon>
        <taxon>Viruses incertae sedis</taxon>
        <taxon>Naldaviricetes</taxon>
        <taxon>Lefavirales</taxon>
        <taxon>Baculoviridae</taxon>
        <taxon>Alphabaculovirus</taxon>
        <taxon>Alphabaculovirus spliturae</taxon>
    </lineage>
</organism>
<accession>Q80BT9</accession>
<reference evidence="1" key="1">
    <citation type="journal article" date="2004" name="Mol. Biol. Rep.">
        <title>Identification and expression of a conserved ubiquitin gene homologue of Spodoptera litura nucleopolyhedrovirus (spltNPV-I).</title>
        <authorList>
            <person name="Jain M."/>
            <person name="Das R.H."/>
        </authorList>
    </citation>
    <scope>NUCLEOTIDE SEQUENCE</scope>
</reference>
<proteinExistence type="predicted"/>
<dbReference type="EMBL" id="AF326598">
    <property type="protein sequence ID" value="AAP31239.1"/>
    <property type="molecule type" value="Genomic_DNA"/>
</dbReference>
<dbReference type="InterPro" id="IPR009657">
    <property type="entry name" value="Protein_Ac34"/>
</dbReference>
<evidence type="ECO:0000313" key="1">
    <source>
        <dbReference type="EMBL" id="AAP31239.1"/>
    </source>
</evidence>